<evidence type="ECO:0000259" key="17">
    <source>
        <dbReference type="SMART" id="SM00329"/>
    </source>
</evidence>
<dbReference type="Pfam" id="PF02886">
    <property type="entry name" value="LBP_BPI_CETP_C"/>
    <property type="match status" value="1"/>
</dbReference>
<dbReference type="AlphaFoldDB" id="A0AAU9YRA9"/>
<dbReference type="PANTHER" id="PTHR10504">
    <property type="entry name" value="BACTERICIDAL PERMEABILITY-INCREASING BPI PROTEIN-RELATED"/>
    <property type="match status" value="1"/>
</dbReference>
<evidence type="ECO:0000256" key="11">
    <source>
        <dbReference type="ARBA" id="ARBA00023180"/>
    </source>
</evidence>
<keyword evidence="9 14" id="KW-0044">Antibiotic</keyword>
<dbReference type="FunFam" id="3.15.20.10:FF:000001">
    <property type="entry name" value="Phospholipid transfer protein"/>
    <property type="match status" value="1"/>
</dbReference>
<feature type="chain" id="PRO_5043773643" description="Bactericidal permeability-increasing protein" evidence="15">
    <location>
        <begin position="28"/>
        <end position="478"/>
    </location>
</feature>
<dbReference type="InterPro" id="IPR017942">
    <property type="entry name" value="Lipid-bd_serum_glycop_N"/>
</dbReference>
<evidence type="ECO:0000256" key="10">
    <source>
        <dbReference type="ARBA" id="ARBA00023157"/>
    </source>
</evidence>
<dbReference type="GO" id="GO:0032717">
    <property type="term" value="P:negative regulation of interleukin-8 production"/>
    <property type="evidence" value="ECO:0007669"/>
    <property type="project" value="TreeGrafter"/>
</dbReference>
<sequence length="478" mass="52899">MARGPDNVRKWSTLALLAIMGTALTEAINPGFVAIISQKGLDFACQEGVAVLQKDLEGIKVPDFSGVFKVKHLGRNYYKFYSMAVVGFYIPNPQINLQPVDSLQLSIKDASIEIIGKWTSKKNLLKAGGKFSLRIQGVSISADLKLFRNPSGHIAVECSTCSSHIDSVHVQISGSMLGWLIQLFHKNIEASLRNIIYSKVCKIVTNSVTTKLHPYVQTLPVIARVDEAAAIDYSLLVVTTTSEFLKGQLKGEFFCQGHRIPLPITPPAMNFFSNNDHMVHLGISDYFFNSAGFAYHECGILKITLRDHMLPTDSKFRLNTEFLGIFLPKVAMKFPSTEVQLLISASLPPQLSIQPSGLLLDPAMETQAFAVLPNASLVPLFLLRMNTNASLELDAEANRLVGEMKLEKLTLELKHSDFGFFEVELLQAAINYLVPIMVLPKINERLRKGIPLPLPAGVQLNNLMFQSYQSPFLVLSLP</sequence>
<dbReference type="PIRSF" id="PIRSF002417">
    <property type="entry name" value="Lipid_binding_protein"/>
    <property type="match status" value="1"/>
</dbReference>
<keyword evidence="8 14" id="KW-0391">Immunity</keyword>
<evidence type="ECO:0000256" key="15">
    <source>
        <dbReference type="SAM" id="SignalP"/>
    </source>
</evidence>
<dbReference type="GO" id="GO:0050829">
    <property type="term" value="P:defense response to Gram-negative bacterium"/>
    <property type="evidence" value="ECO:0007669"/>
    <property type="project" value="UniProtKB-UniRule"/>
</dbReference>
<dbReference type="InterPro" id="IPR017943">
    <property type="entry name" value="Bactericidal_perm-incr_a/b_dom"/>
</dbReference>
<keyword evidence="14 15" id="KW-0732">Signal</keyword>
<evidence type="ECO:0000256" key="5">
    <source>
        <dbReference type="ARBA" id="ARBA00022525"/>
    </source>
</evidence>
<comment type="function">
    <text evidence="14">The cytotoxic action of BPI is limited to many species of Gram-negative bacteria; this specificity may be explained by a strong affinity of the very basic N-terminal half for the negatively charged lipopolysaccharides that are unique to the Gram-negative bacterial outer envelope.</text>
</comment>
<evidence type="ECO:0000256" key="13">
    <source>
        <dbReference type="PIRSR" id="PIRSR002417-50"/>
    </source>
</evidence>
<dbReference type="SMART" id="SM00329">
    <property type="entry name" value="BPI2"/>
    <property type="match status" value="1"/>
</dbReference>
<evidence type="ECO:0000256" key="12">
    <source>
        <dbReference type="ARBA" id="ARBA00025943"/>
    </source>
</evidence>
<dbReference type="GO" id="GO:0005615">
    <property type="term" value="C:extracellular space"/>
    <property type="evidence" value="ECO:0007669"/>
    <property type="project" value="UniProtKB-UniRule"/>
</dbReference>
<evidence type="ECO:0000256" key="6">
    <source>
        <dbReference type="ARBA" id="ARBA00022529"/>
    </source>
</evidence>
<dbReference type="Gene3D" id="3.15.20.10">
    <property type="entry name" value="Bactericidal permeability-increasing protein, domain 2"/>
    <property type="match status" value="1"/>
</dbReference>
<dbReference type="CDD" id="cd00025">
    <property type="entry name" value="BPI1"/>
    <property type="match status" value="1"/>
</dbReference>
<dbReference type="InterPro" id="IPR030675">
    <property type="entry name" value="BPI/LBP"/>
</dbReference>
<evidence type="ECO:0000256" key="1">
    <source>
        <dbReference type="ARBA" id="ARBA00004197"/>
    </source>
</evidence>
<evidence type="ECO:0000256" key="9">
    <source>
        <dbReference type="ARBA" id="ARBA00023022"/>
    </source>
</evidence>
<comment type="domain">
    <text evidence="14">The N- and C-terminal barrels adopt an identical fold despite having only 13% of conserved residues.</text>
</comment>
<feature type="disulfide bond" evidence="13">
    <location>
        <begin position="161"/>
        <end position="201"/>
    </location>
</feature>
<gene>
    <name evidence="18" type="primary">Bpi</name>
    <name evidence="18" type="ORF">PHOROB_LOCUS879</name>
</gene>
<dbReference type="FunFam" id="3.15.10.10:FF:000001">
    <property type="entry name" value="phospholipid transfer protein-like"/>
    <property type="match status" value="1"/>
</dbReference>
<dbReference type="GO" id="GO:0001530">
    <property type="term" value="F:lipopolysaccharide binding"/>
    <property type="evidence" value="ECO:0007669"/>
    <property type="project" value="TreeGrafter"/>
</dbReference>
<dbReference type="PANTHER" id="PTHR10504:SF84">
    <property type="entry name" value="BACTERICIDAL PERMEABILITY-INCREASING PROTEIN"/>
    <property type="match status" value="1"/>
</dbReference>
<dbReference type="GO" id="GO:0045087">
    <property type="term" value="P:innate immune response"/>
    <property type="evidence" value="ECO:0007669"/>
    <property type="project" value="UniProtKB-UniRule"/>
</dbReference>
<comment type="subunit">
    <text evidence="12 14">Monomer. Homodimer; disulfide-linked.</text>
</comment>
<evidence type="ECO:0000256" key="7">
    <source>
        <dbReference type="ARBA" id="ARBA00022588"/>
    </source>
</evidence>
<keyword evidence="11 14" id="KW-0325">Glycoprotein</keyword>
<evidence type="ECO:0000256" key="2">
    <source>
        <dbReference type="ARBA" id="ARBA00004613"/>
    </source>
</evidence>
<dbReference type="GO" id="GO:0032720">
    <property type="term" value="P:negative regulation of tumor necrosis factor production"/>
    <property type="evidence" value="ECO:0007669"/>
    <property type="project" value="TreeGrafter"/>
</dbReference>
<keyword evidence="10 13" id="KW-1015">Disulfide bond</keyword>
<evidence type="ECO:0000256" key="14">
    <source>
        <dbReference type="RuleBase" id="RU369039"/>
    </source>
</evidence>
<dbReference type="CDD" id="cd00026">
    <property type="entry name" value="BPI2"/>
    <property type="match status" value="1"/>
</dbReference>
<evidence type="ECO:0000256" key="8">
    <source>
        <dbReference type="ARBA" id="ARBA00022859"/>
    </source>
</evidence>
<dbReference type="EMBL" id="CALSGD010000043">
    <property type="protein sequence ID" value="CAH6776881.1"/>
    <property type="molecule type" value="Genomic_DNA"/>
</dbReference>
<comment type="caution">
    <text evidence="18">The sequence shown here is derived from an EMBL/GenBank/DDBJ whole genome shotgun (WGS) entry which is preliminary data.</text>
</comment>
<keyword evidence="6 14" id="KW-0929">Antimicrobial</keyword>
<name>A0AAU9YRA9_PHORO</name>
<keyword evidence="19" id="KW-1185">Reference proteome</keyword>
<dbReference type="Pfam" id="PF01273">
    <property type="entry name" value="LBP_BPI_CETP"/>
    <property type="match status" value="1"/>
</dbReference>
<dbReference type="SUPFAM" id="SSF55394">
    <property type="entry name" value="Bactericidal permeability-increasing protein, BPI"/>
    <property type="match status" value="2"/>
</dbReference>
<keyword evidence="7 14" id="KW-0399">Innate immunity</keyword>
<accession>A0AAU9YRA9</accession>
<dbReference type="Gene3D" id="3.15.10.10">
    <property type="entry name" value="Bactericidal permeability-increasing protein, domain 1"/>
    <property type="match status" value="1"/>
</dbReference>
<evidence type="ECO:0000313" key="18">
    <source>
        <dbReference type="EMBL" id="CAH6776881.1"/>
    </source>
</evidence>
<evidence type="ECO:0000259" key="16">
    <source>
        <dbReference type="SMART" id="SM00328"/>
    </source>
</evidence>
<comment type="domain">
    <text evidence="14">The N-terminal region may be exposed to the interior of the granule, whereas the C-terminal portion may be embedded in the membrane. During phagocytosis and degranulation, proteases may be released and activated and cleave BPI at the junction of the N- and C-terminal portions of the molecule, providing controlled release of the N-terminal antibacterial fragment when bacteria are ingested.</text>
</comment>
<evidence type="ECO:0000256" key="4">
    <source>
        <dbReference type="ARBA" id="ARBA00017827"/>
    </source>
</evidence>
<protein>
    <recommendedName>
        <fullName evidence="4 14">Bactericidal permeability-increasing protein</fullName>
        <shortName evidence="14">BPI</shortName>
    </recommendedName>
</protein>
<dbReference type="InterPro" id="IPR032942">
    <property type="entry name" value="BPI/LBP/Plunc"/>
</dbReference>
<dbReference type="SMART" id="SM00328">
    <property type="entry name" value="BPI1"/>
    <property type="match status" value="1"/>
</dbReference>
<feature type="domain" description="Lipid-binding serum glycoprotein C-terminal" evidence="17">
    <location>
        <begin position="273"/>
        <end position="477"/>
    </location>
</feature>
<comment type="subcellular location">
    <subcellularLocation>
        <location evidence="1">Cytoplasmic granule membrane</location>
    </subcellularLocation>
    <subcellularLocation>
        <location evidence="2 14">Secreted</location>
    </subcellularLocation>
</comment>
<dbReference type="InterPro" id="IPR001124">
    <property type="entry name" value="Lipid-bd_serum_glycop_C"/>
</dbReference>
<feature type="signal peptide" evidence="15">
    <location>
        <begin position="1"/>
        <end position="27"/>
    </location>
</feature>
<dbReference type="Proteomes" id="UP001152836">
    <property type="component" value="Unassembled WGS sequence"/>
</dbReference>
<reference evidence="18" key="1">
    <citation type="submission" date="2022-06" db="EMBL/GenBank/DDBJ databases">
        <authorList>
            <person name="Andreotti S."/>
            <person name="Wyler E."/>
        </authorList>
    </citation>
    <scope>NUCLEOTIDE SEQUENCE</scope>
</reference>
<dbReference type="GO" id="GO:0031663">
    <property type="term" value="P:lipopolysaccharide-mediated signaling pathway"/>
    <property type="evidence" value="ECO:0007669"/>
    <property type="project" value="TreeGrafter"/>
</dbReference>
<organism evidence="18 19">
    <name type="scientific">Phodopus roborovskii</name>
    <name type="common">Roborovski's desert hamster</name>
    <name type="synonym">Cricetulus roborovskii</name>
    <dbReference type="NCBI Taxonomy" id="109678"/>
    <lineage>
        <taxon>Eukaryota</taxon>
        <taxon>Metazoa</taxon>
        <taxon>Chordata</taxon>
        <taxon>Craniata</taxon>
        <taxon>Vertebrata</taxon>
        <taxon>Euteleostomi</taxon>
        <taxon>Mammalia</taxon>
        <taxon>Eutheria</taxon>
        <taxon>Euarchontoglires</taxon>
        <taxon>Glires</taxon>
        <taxon>Rodentia</taxon>
        <taxon>Myomorpha</taxon>
        <taxon>Muroidea</taxon>
        <taxon>Cricetidae</taxon>
        <taxon>Cricetinae</taxon>
        <taxon>Phodopus</taxon>
    </lineage>
</organism>
<comment type="similarity">
    <text evidence="3">Belongs to the BPI/LBP/Plunc superfamily. BPI/LBP family.</text>
</comment>
<keyword evidence="5 14" id="KW-0964">Secreted</keyword>
<dbReference type="GO" id="GO:0043031">
    <property type="term" value="P:negative regulation of macrophage activation"/>
    <property type="evidence" value="ECO:0007669"/>
    <property type="project" value="TreeGrafter"/>
</dbReference>
<evidence type="ECO:0000256" key="3">
    <source>
        <dbReference type="ARBA" id="ARBA00007292"/>
    </source>
</evidence>
<feature type="domain" description="Lipid-binding serum glycoprotein N-terminal" evidence="16">
    <location>
        <begin position="36"/>
        <end position="258"/>
    </location>
</feature>
<proteinExistence type="inferred from homology"/>
<dbReference type="GO" id="GO:0032715">
    <property type="term" value="P:negative regulation of interleukin-6 production"/>
    <property type="evidence" value="ECO:0007669"/>
    <property type="project" value="TreeGrafter"/>
</dbReference>
<evidence type="ECO:0000313" key="19">
    <source>
        <dbReference type="Proteomes" id="UP001152836"/>
    </source>
</evidence>